<evidence type="ECO:0000256" key="3">
    <source>
        <dbReference type="ARBA" id="ARBA00022692"/>
    </source>
</evidence>
<dbReference type="PIRSF" id="PIRSF038958">
    <property type="entry name" value="PG_synth_SpoVB"/>
    <property type="match status" value="1"/>
</dbReference>
<dbReference type="InterPro" id="IPR024923">
    <property type="entry name" value="PG_synth_SpoVB"/>
</dbReference>
<keyword evidence="2" id="KW-1003">Cell membrane</keyword>
<gene>
    <name evidence="8" type="ORF">SAMN04489868_11935</name>
</gene>
<evidence type="ECO:0000256" key="5">
    <source>
        <dbReference type="ARBA" id="ARBA00023136"/>
    </source>
</evidence>
<evidence type="ECO:0000256" key="4">
    <source>
        <dbReference type="ARBA" id="ARBA00022989"/>
    </source>
</evidence>
<evidence type="ECO:0000256" key="2">
    <source>
        <dbReference type="ARBA" id="ARBA00022475"/>
    </source>
</evidence>
<keyword evidence="5 7" id="KW-0472">Membrane</keyword>
<dbReference type="GO" id="GO:0005886">
    <property type="term" value="C:plasma membrane"/>
    <property type="evidence" value="ECO:0007669"/>
    <property type="project" value="UniProtKB-SubCell"/>
</dbReference>
<organism evidence="8 9">
    <name type="scientific">Pisciglobus halotolerans</name>
    <dbReference type="NCBI Taxonomy" id="745365"/>
    <lineage>
        <taxon>Bacteria</taxon>
        <taxon>Bacillati</taxon>
        <taxon>Bacillota</taxon>
        <taxon>Bacilli</taxon>
        <taxon>Lactobacillales</taxon>
        <taxon>Carnobacteriaceae</taxon>
    </lineage>
</organism>
<dbReference type="InterPro" id="IPR002797">
    <property type="entry name" value="Polysacc_synth"/>
</dbReference>
<evidence type="ECO:0000256" key="6">
    <source>
        <dbReference type="SAM" id="MobiDB-lite"/>
    </source>
</evidence>
<dbReference type="AlphaFoldDB" id="A0A1I3CLA6"/>
<feature type="transmembrane region" description="Helical" evidence="7">
    <location>
        <begin position="117"/>
        <end position="137"/>
    </location>
</feature>
<feature type="transmembrane region" description="Helical" evidence="7">
    <location>
        <begin position="454"/>
        <end position="475"/>
    </location>
</feature>
<dbReference type="OrthoDB" id="9775950at2"/>
<proteinExistence type="predicted"/>
<dbReference type="PANTHER" id="PTHR30250">
    <property type="entry name" value="PST FAMILY PREDICTED COLANIC ACID TRANSPORTER"/>
    <property type="match status" value="1"/>
</dbReference>
<dbReference type="EMBL" id="FOQE01000019">
    <property type="protein sequence ID" value="SFH75011.1"/>
    <property type="molecule type" value="Genomic_DNA"/>
</dbReference>
<evidence type="ECO:0000313" key="8">
    <source>
        <dbReference type="EMBL" id="SFH75011.1"/>
    </source>
</evidence>
<name>A0A1I3CLA6_9LACT</name>
<evidence type="ECO:0000256" key="7">
    <source>
        <dbReference type="SAM" id="Phobius"/>
    </source>
</evidence>
<accession>A0A1I3CLA6</accession>
<feature type="transmembrane region" description="Helical" evidence="7">
    <location>
        <begin position="75"/>
        <end position="93"/>
    </location>
</feature>
<sequence>MTNDSIKVRNKQMGQRMNKKKQKSSQETMVAGSAWMSIGSVVSRLLGALYIIPWMSWMGDQSTANAANALFNIGYTPYALFLSIATAGVPSSISKQVSYYNSIGDFKTGQKIYKKGLQVMGITGVISASLMFLLAPVLAEASPAASVAEGTQVIRSLTPALLIIPMMSVTRGYIQGHNTMAPSAISQILEQVVRVIFMLVSVYIIRVMFNGSMVNAVSLSTFAAFVGALASILYLAYKVWQKRAALEEEIEHSINHQEVETNKIFVAIVKTAIPFVMVGAGITLSQLIDQYTYEPVMSRITAWTPKEIEEFYGIAAANAHKLIMIVLSLGSAMAATSVPLISSLVAKGDMKAVGKQFNNSIQLLFLVLFPASVGMFVVASPLYSLFYGQNDFGTEMTKISAIMTLFLGLYTILGSNLLAASKVRAAVKALMFGLAAKLIIQAPLLILFKTNGMLYANMIGFGLAAYFMMRSMYFSTKYDFKLLSKRILLIGLLSLTMMLVTWLTREIMWLFIDESSRSGSVIVVGVVAVVGVLTYGYLILKTRLAEKLLGNMAKRARVKLHIR</sequence>
<feature type="transmembrane region" description="Helical" evidence="7">
    <location>
        <begin position="518"/>
        <end position="540"/>
    </location>
</feature>
<feature type="transmembrane region" description="Helical" evidence="7">
    <location>
        <begin position="195"/>
        <end position="213"/>
    </location>
</feature>
<feature type="transmembrane region" description="Helical" evidence="7">
    <location>
        <begin position="430"/>
        <end position="448"/>
    </location>
</feature>
<dbReference type="PANTHER" id="PTHR30250:SF21">
    <property type="entry name" value="LIPID II FLIPPASE MURJ"/>
    <property type="match status" value="1"/>
</dbReference>
<dbReference type="InterPro" id="IPR050833">
    <property type="entry name" value="Poly_Biosynth_Transport"/>
</dbReference>
<keyword evidence="4 7" id="KW-1133">Transmembrane helix</keyword>
<keyword evidence="3 7" id="KW-0812">Transmembrane</keyword>
<feature type="transmembrane region" description="Helical" evidence="7">
    <location>
        <begin position="29"/>
        <end position="55"/>
    </location>
</feature>
<feature type="transmembrane region" description="Helical" evidence="7">
    <location>
        <begin position="219"/>
        <end position="237"/>
    </location>
</feature>
<dbReference type="Pfam" id="PF01943">
    <property type="entry name" value="Polysacc_synt"/>
    <property type="match status" value="1"/>
</dbReference>
<evidence type="ECO:0000256" key="1">
    <source>
        <dbReference type="ARBA" id="ARBA00004651"/>
    </source>
</evidence>
<dbReference type="Proteomes" id="UP000198668">
    <property type="component" value="Unassembled WGS sequence"/>
</dbReference>
<dbReference type="CDD" id="cd13124">
    <property type="entry name" value="MATE_SpoVB_like"/>
    <property type="match status" value="1"/>
</dbReference>
<evidence type="ECO:0000313" key="9">
    <source>
        <dbReference type="Proteomes" id="UP000198668"/>
    </source>
</evidence>
<feature type="region of interest" description="Disordered" evidence="6">
    <location>
        <begin position="1"/>
        <end position="26"/>
    </location>
</feature>
<feature type="transmembrane region" description="Helical" evidence="7">
    <location>
        <begin position="399"/>
        <end position="418"/>
    </location>
</feature>
<feature type="transmembrane region" description="Helical" evidence="7">
    <location>
        <begin position="487"/>
        <end position="512"/>
    </location>
</feature>
<comment type="subcellular location">
    <subcellularLocation>
        <location evidence="1">Cell membrane</location>
        <topology evidence="1">Multi-pass membrane protein</topology>
    </subcellularLocation>
</comment>
<feature type="transmembrane region" description="Helical" evidence="7">
    <location>
        <begin position="264"/>
        <end position="288"/>
    </location>
</feature>
<reference evidence="8 9" key="1">
    <citation type="submission" date="2016-10" db="EMBL/GenBank/DDBJ databases">
        <authorList>
            <person name="de Groot N.N."/>
        </authorList>
    </citation>
    <scope>NUCLEOTIDE SEQUENCE [LARGE SCALE GENOMIC DNA]</scope>
    <source>
        <strain evidence="8 9">DSM 27630</strain>
    </source>
</reference>
<feature type="transmembrane region" description="Helical" evidence="7">
    <location>
        <begin position="322"/>
        <end position="342"/>
    </location>
</feature>
<protein>
    <submittedName>
        <fullName evidence="8">Membrane protein involved in the export of O-antigen and teichoic acid</fullName>
    </submittedName>
</protein>
<keyword evidence="9" id="KW-1185">Reference proteome</keyword>
<feature type="transmembrane region" description="Helical" evidence="7">
    <location>
        <begin position="157"/>
        <end position="174"/>
    </location>
</feature>
<feature type="transmembrane region" description="Helical" evidence="7">
    <location>
        <begin position="363"/>
        <end position="387"/>
    </location>
</feature>